<dbReference type="STRING" id="126957.T1JCR4"/>
<sequence>MASHKDVEELELQAKAKAAKHVANLLQRSHQLERVEQYKRSSLREKASVEALLKTTVQSQLDGVKNGLNLLQTALIDVKDIKMNLTEIDEGLKTVSKLREQLEDVREEHLNYFQNAVAMEHLKNIFTVPESVKKTHVWINEGKYLQAHYCLAELENSRNDLLFQMYKLPDQNKSDQIKLKVYFSGVDELYQSLSEHLWSILKKVLPTVRSDPKLIVTAMRIIEREEKSDQLSLELQKQTGFLPPGRTREWRKKAFVIMEQTIQDRLEKNQYEVRDENTMWLVRHLEITRLLILEDLRVVKSLCVQCFPPSYDIVNKYVKMYHNCLSKHLLDIIACGLENDEYISILMWLKTYESPELLKHPEINVSIKEVGPLLDDRTVGSLKSKYINKMEQNFSQWMKTTIESEKQDWFRDNIEPESDAEGCYQTTLPIVVFQMVEQNLLVAKTIGFDLVVKIFRMSMTEMTNLGSMYLDAIMEYKNTCMQNRNTMKYFTHYMVAAVNNCLHFIELCHQLKDQIWKPGMHDDEAVHQFDSLIKTYKRLREQTCNFLLDEMFMDLKPHFQDLMTRKWLSSDAPMDTICLTVEDFHQEYQHLRPKNHDDVIVEIKKRICKNYIAAMLQKRITFSNFDERKDCAEKVIREVEQLQNLIKNLAPHLAKADSLTDVLVRFAEVLRVKDKEILPLILSGLIHNYPDMTQEHLSALLSNREDIGWFDIKNQFYQIYTCKLVSEIIPDAKTTQAGQIPKSILSQIELPTALFGNNKLFSINKSAHSCENLMGPNANFQNCIF</sequence>
<keyword evidence="4" id="KW-0175">Coiled coil</keyword>
<name>T1JCR4_STRMM</name>
<evidence type="ECO:0000313" key="5">
    <source>
        <dbReference type="EnsemblMetazoa" id="SMAR011583-PA"/>
    </source>
</evidence>
<dbReference type="PANTHER" id="PTHR21292">
    <property type="entry name" value="EXOCYST COMPLEX COMPONENT SEC6-RELATED"/>
    <property type="match status" value="1"/>
</dbReference>
<proteinExistence type="inferred from homology"/>
<organism evidence="5 6">
    <name type="scientific">Strigamia maritima</name>
    <name type="common">European centipede</name>
    <name type="synonym">Geophilus maritimus</name>
    <dbReference type="NCBI Taxonomy" id="126957"/>
    <lineage>
        <taxon>Eukaryota</taxon>
        <taxon>Metazoa</taxon>
        <taxon>Ecdysozoa</taxon>
        <taxon>Arthropoda</taxon>
        <taxon>Myriapoda</taxon>
        <taxon>Chilopoda</taxon>
        <taxon>Pleurostigmophora</taxon>
        <taxon>Geophilomorpha</taxon>
        <taxon>Linotaeniidae</taxon>
        <taxon>Strigamia</taxon>
    </lineage>
</organism>
<dbReference type="Gene3D" id="1.10.357.50">
    <property type="match status" value="1"/>
</dbReference>
<dbReference type="InterPro" id="IPR010326">
    <property type="entry name" value="EXOC3/Sec6"/>
</dbReference>
<keyword evidence="2" id="KW-0813">Transport</keyword>
<dbReference type="InterPro" id="IPR042532">
    <property type="entry name" value="EXOC3/Sec6_C"/>
</dbReference>
<dbReference type="GO" id="GO:0051601">
    <property type="term" value="P:exocyst localization"/>
    <property type="evidence" value="ECO:0007669"/>
    <property type="project" value="TreeGrafter"/>
</dbReference>
<dbReference type="PhylomeDB" id="T1JCR4"/>
<feature type="coiled-coil region" evidence="4">
    <location>
        <begin position="88"/>
        <end position="115"/>
    </location>
</feature>
<dbReference type="Gene3D" id="1.10.357.70">
    <property type="entry name" value="Exocyst complex component Sec6, C-terminal domain"/>
    <property type="match status" value="1"/>
</dbReference>
<dbReference type="OMA" id="MNIGPKT"/>
<keyword evidence="3" id="KW-0268">Exocytosis</keyword>
<evidence type="ECO:0000256" key="2">
    <source>
        <dbReference type="ARBA" id="ARBA00022448"/>
    </source>
</evidence>
<dbReference type="EMBL" id="JH432074">
    <property type="status" value="NOT_ANNOTATED_CDS"/>
    <property type="molecule type" value="Genomic_DNA"/>
</dbReference>
<dbReference type="GO" id="GO:0000145">
    <property type="term" value="C:exocyst"/>
    <property type="evidence" value="ECO:0007669"/>
    <property type="project" value="InterPro"/>
</dbReference>
<evidence type="ECO:0008006" key="7">
    <source>
        <dbReference type="Google" id="ProtNLM"/>
    </source>
</evidence>
<dbReference type="Pfam" id="PF06046">
    <property type="entry name" value="Sec6"/>
    <property type="match status" value="1"/>
</dbReference>
<protein>
    <recommendedName>
        <fullName evidence="7">Exocyst complex component 3</fullName>
    </recommendedName>
</protein>
<reference evidence="5" key="2">
    <citation type="submission" date="2015-02" db="UniProtKB">
        <authorList>
            <consortium name="EnsemblMetazoa"/>
        </authorList>
    </citation>
    <scope>IDENTIFICATION</scope>
</reference>
<evidence type="ECO:0000256" key="4">
    <source>
        <dbReference type="SAM" id="Coils"/>
    </source>
</evidence>
<reference evidence="6" key="1">
    <citation type="submission" date="2011-05" db="EMBL/GenBank/DDBJ databases">
        <authorList>
            <person name="Richards S.R."/>
            <person name="Qu J."/>
            <person name="Jiang H."/>
            <person name="Jhangiani S.N."/>
            <person name="Agravi P."/>
            <person name="Goodspeed R."/>
            <person name="Gross S."/>
            <person name="Mandapat C."/>
            <person name="Jackson L."/>
            <person name="Mathew T."/>
            <person name="Pu L."/>
            <person name="Thornton R."/>
            <person name="Saada N."/>
            <person name="Wilczek-Boney K.B."/>
            <person name="Lee S."/>
            <person name="Kovar C."/>
            <person name="Wu Y."/>
            <person name="Scherer S.E."/>
            <person name="Worley K.C."/>
            <person name="Muzny D.M."/>
            <person name="Gibbs R."/>
        </authorList>
    </citation>
    <scope>NUCLEOTIDE SEQUENCE</scope>
    <source>
        <strain evidence="6">Brora</strain>
    </source>
</reference>
<dbReference type="AlphaFoldDB" id="T1JCR4"/>
<dbReference type="HOGENOM" id="CLU_016260_1_0_1"/>
<keyword evidence="6" id="KW-1185">Reference proteome</keyword>
<dbReference type="PANTHER" id="PTHR21292:SF1">
    <property type="entry name" value="EXOCYST COMPLEX COMPONENT 3"/>
    <property type="match status" value="1"/>
</dbReference>
<dbReference type="Proteomes" id="UP000014500">
    <property type="component" value="Unassembled WGS sequence"/>
</dbReference>
<dbReference type="EnsemblMetazoa" id="SMAR011583-RA">
    <property type="protein sequence ID" value="SMAR011583-PA"/>
    <property type="gene ID" value="SMAR011583"/>
</dbReference>
<accession>T1JCR4</accession>
<evidence type="ECO:0000313" key="6">
    <source>
        <dbReference type="Proteomes" id="UP000014500"/>
    </source>
</evidence>
<comment type="similarity">
    <text evidence="1">Belongs to the SEC6 family.</text>
</comment>
<evidence type="ECO:0000256" key="1">
    <source>
        <dbReference type="ARBA" id="ARBA00009447"/>
    </source>
</evidence>
<evidence type="ECO:0000256" key="3">
    <source>
        <dbReference type="ARBA" id="ARBA00022483"/>
    </source>
</evidence>
<dbReference type="GO" id="GO:0000149">
    <property type="term" value="F:SNARE binding"/>
    <property type="evidence" value="ECO:0007669"/>
    <property type="project" value="TreeGrafter"/>
</dbReference>
<dbReference type="GO" id="GO:0006887">
    <property type="term" value="P:exocytosis"/>
    <property type="evidence" value="ECO:0007669"/>
    <property type="project" value="UniProtKB-KW"/>
</dbReference>
<dbReference type="eggNOG" id="KOG2286">
    <property type="taxonomic scope" value="Eukaryota"/>
</dbReference>